<dbReference type="SMART" id="SM00983">
    <property type="entry name" value="TPK_B1_binding"/>
    <property type="match status" value="1"/>
</dbReference>
<dbReference type="PANTHER" id="PTHR13622:SF8">
    <property type="entry name" value="THIAMIN PYROPHOSPHOKINASE 1"/>
    <property type="match status" value="1"/>
</dbReference>
<keyword evidence="4" id="KW-0067">ATP-binding</keyword>
<dbReference type="Pfam" id="PF04265">
    <property type="entry name" value="TPK_B1_binding"/>
    <property type="match status" value="1"/>
</dbReference>
<comment type="caution">
    <text evidence="6">The sequence shown here is derived from an EMBL/GenBank/DDBJ whole genome shotgun (WGS) entry which is preliminary data.</text>
</comment>
<dbReference type="AlphaFoldDB" id="A0AAW1TXL4"/>
<dbReference type="PANTHER" id="PTHR13622">
    <property type="entry name" value="THIAMIN PYROPHOSPHOKINASE"/>
    <property type="match status" value="1"/>
</dbReference>
<evidence type="ECO:0000256" key="2">
    <source>
        <dbReference type="ARBA" id="ARBA00022741"/>
    </source>
</evidence>
<dbReference type="Proteomes" id="UP001431783">
    <property type="component" value="Unassembled WGS sequence"/>
</dbReference>
<gene>
    <name evidence="6" type="ORF">WA026_005830</name>
</gene>
<dbReference type="SUPFAM" id="SSF63862">
    <property type="entry name" value="Thiamin pyrophosphokinase, substrate-binding domain"/>
    <property type="match status" value="1"/>
</dbReference>
<dbReference type="SUPFAM" id="SSF63999">
    <property type="entry name" value="Thiamin pyrophosphokinase, catalytic domain"/>
    <property type="match status" value="1"/>
</dbReference>
<keyword evidence="1" id="KW-0808">Transferase</keyword>
<keyword evidence="7" id="KW-1185">Reference proteome</keyword>
<reference evidence="6 7" key="1">
    <citation type="submission" date="2023-03" db="EMBL/GenBank/DDBJ databases">
        <title>Genome insight into feeding habits of ladybird beetles.</title>
        <authorList>
            <person name="Li H.-S."/>
            <person name="Huang Y.-H."/>
            <person name="Pang H."/>
        </authorList>
    </citation>
    <scope>NUCLEOTIDE SEQUENCE [LARGE SCALE GENOMIC DNA]</scope>
    <source>
        <strain evidence="6">SYSU_2023b</strain>
        <tissue evidence="6">Whole body</tissue>
    </source>
</reference>
<dbReference type="InterPro" id="IPR036759">
    <property type="entry name" value="TPK_catalytic_sf"/>
</dbReference>
<sequence length="273" mass="30696">MPDPEVNISNIKAFNPCENIFSKLYESKNYGVLILNSPTKLVNGNLWKLWNHARIRVLVDGGSASWISRSKTSSESDPRLLHPHLVTGDFDSILPDALEKFKQSDVIEVIHTPDQNETDFTKALLELDNYRKKKNIKIENIYVITEMVEGRVDQIMANFNTLYKSLERLPDISVYLLSSDSISWLLSPGTYSISIPQLLRDNHEWCGLIPLGCAATISTSGLKWNLDKHKSYFGILVSTSNTYDGSPEVTVETDSNLLWTMSTSGLECPPENA</sequence>
<dbReference type="InterPro" id="IPR007371">
    <property type="entry name" value="TPK_catalytic"/>
</dbReference>
<dbReference type="GO" id="GO:0016301">
    <property type="term" value="F:kinase activity"/>
    <property type="evidence" value="ECO:0007669"/>
    <property type="project" value="UniProtKB-KW"/>
</dbReference>
<dbReference type="InterPro" id="IPR006282">
    <property type="entry name" value="Thi_PPkinase"/>
</dbReference>
<dbReference type="InterPro" id="IPR007373">
    <property type="entry name" value="Thiamin_PyroPKinase_B1-bd"/>
</dbReference>
<evidence type="ECO:0000313" key="7">
    <source>
        <dbReference type="Proteomes" id="UP001431783"/>
    </source>
</evidence>
<evidence type="ECO:0000313" key="6">
    <source>
        <dbReference type="EMBL" id="KAK9875020.1"/>
    </source>
</evidence>
<dbReference type="GO" id="GO:0006772">
    <property type="term" value="P:thiamine metabolic process"/>
    <property type="evidence" value="ECO:0007669"/>
    <property type="project" value="InterPro"/>
</dbReference>
<name>A0AAW1TXL4_9CUCU</name>
<dbReference type="CDD" id="cd07995">
    <property type="entry name" value="TPK"/>
    <property type="match status" value="1"/>
</dbReference>
<dbReference type="GO" id="GO:0004788">
    <property type="term" value="F:thiamine diphosphokinase activity"/>
    <property type="evidence" value="ECO:0007669"/>
    <property type="project" value="InterPro"/>
</dbReference>
<dbReference type="GO" id="GO:0009229">
    <property type="term" value="P:thiamine diphosphate biosynthetic process"/>
    <property type="evidence" value="ECO:0007669"/>
    <property type="project" value="InterPro"/>
</dbReference>
<evidence type="ECO:0000259" key="5">
    <source>
        <dbReference type="SMART" id="SM00983"/>
    </source>
</evidence>
<dbReference type="NCBIfam" id="TIGR01378">
    <property type="entry name" value="thi_PPkinase"/>
    <property type="match status" value="1"/>
</dbReference>
<evidence type="ECO:0000256" key="4">
    <source>
        <dbReference type="ARBA" id="ARBA00022840"/>
    </source>
</evidence>
<dbReference type="Gene3D" id="3.40.50.10240">
    <property type="entry name" value="Thiamin pyrophosphokinase, catalytic domain"/>
    <property type="match status" value="1"/>
</dbReference>
<keyword evidence="3" id="KW-0418">Kinase</keyword>
<organism evidence="6 7">
    <name type="scientific">Henosepilachna vigintioctopunctata</name>
    <dbReference type="NCBI Taxonomy" id="420089"/>
    <lineage>
        <taxon>Eukaryota</taxon>
        <taxon>Metazoa</taxon>
        <taxon>Ecdysozoa</taxon>
        <taxon>Arthropoda</taxon>
        <taxon>Hexapoda</taxon>
        <taxon>Insecta</taxon>
        <taxon>Pterygota</taxon>
        <taxon>Neoptera</taxon>
        <taxon>Endopterygota</taxon>
        <taxon>Coleoptera</taxon>
        <taxon>Polyphaga</taxon>
        <taxon>Cucujiformia</taxon>
        <taxon>Coccinelloidea</taxon>
        <taxon>Coccinellidae</taxon>
        <taxon>Epilachninae</taxon>
        <taxon>Epilachnini</taxon>
        <taxon>Henosepilachna</taxon>
    </lineage>
</organism>
<feature type="domain" description="Thiamin pyrophosphokinase thiamin-binding" evidence="5">
    <location>
        <begin position="189"/>
        <end position="257"/>
    </location>
</feature>
<keyword evidence="2" id="KW-0547">Nucleotide-binding</keyword>
<proteinExistence type="predicted"/>
<dbReference type="EMBL" id="JARQZJ010000032">
    <property type="protein sequence ID" value="KAK9875020.1"/>
    <property type="molecule type" value="Genomic_DNA"/>
</dbReference>
<dbReference type="Gene3D" id="2.60.120.320">
    <property type="entry name" value="Thiamin pyrophosphokinase, thiamin-binding domain"/>
    <property type="match status" value="1"/>
</dbReference>
<dbReference type="Pfam" id="PF04263">
    <property type="entry name" value="TPK_catalytic"/>
    <property type="match status" value="1"/>
</dbReference>
<dbReference type="GO" id="GO:0030975">
    <property type="term" value="F:thiamine binding"/>
    <property type="evidence" value="ECO:0007669"/>
    <property type="project" value="InterPro"/>
</dbReference>
<protein>
    <recommendedName>
        <fullName evidence="5">Thiamin pyrophosphokinase thiamin-binding domain-containing protein</fullName>
    </recommendedName>
</protein>
<accession>A0AAW1TXL4</accession>
<evidence type="ECO:0000256" key="1">
    <source>
        <dbReference type="ARBA" id="ARBA00022679"/>
    </source>
</evidence>
<evidence type="ECO:0000256" key="3">
    <source>
        <dbReference type="ARBA" id="ARBA00022777"/>
    </source>
</evidence>
<dbReference type="GO" id="GO:0005524">
    <property type="term" value="F:ATP binding"/>
    <property type="evidence" value="ECO:0007669"/>
    <property type="project" value="UniProtKB-KW"/>
</dbReference>
<dbReference type="FunFam" id="2.60.120.320:FF:000001">
    <property type="entry name" value="Thiamine pyrophosphokinase"/>
    <property type="match status" value="1"/>
</dbReference>
<dbReference type="InterPro" id="IPR036371">
    <property type="entry name" value="TPK_B1-bd_sf"/>
</dbReference>